<feature type="region of interest" description="Disordered" evidence="1">
    <location>
        <begin position="16"/>
        <end position="52"/>
    </location>
</feature>
<dbReference type="EMBL" id="GBHO01043363">
    <property type="protein sequence ID" value="JAG00241.1"/>
    <property type="molecule type" value="Transcribed_RNA"/>
</dbReference>
<feature type="region of interest" description="Disordered" evidence="1">
    <location>
        <begin position="165"/>
        <end position="191"/>
    </location>
</feature>
<dbReference type="EMBL" id="GDHC01014722">
    <property type="protein sequence ID" value="JAQ03907.1"/>
    <property type="molecule type" value="Transcribed_RNA"/>
</dbReference>
<accession>A0A0A9VYH9</accession>
<evidence type="ECO:0000313" key="2">
    <source>
        <dbReference type="EMBL" id="JAG00241.1"/>
    </source>
</evidence>
<protein>
    <submittedName>
        <fullName evidence="2">BDNF/NT-3 growth factors receptor</fullName>
    </submittedName>
</protein>
<keyword evidence="2" id="KW-0675">Receptor</keyword>
<dbReference type="AlphaFoldDB" id="A0A0A9VYH9"/>
<dbReference type="SUPFAM" id="SSF56112">
    <property type="entry name" value="Protein kinase-like (PK-like)"/>
    <property type="match status" value="1"/>
</dbReference>
<reference evidence="3" key="3">
    <citation type="journal article" date="2016" name="Gigascience">
        <title>De novo construction of an expanded transcriptome assembly for the western tarnished plant bug, Lygus hesperus.</title>
        <authorList>
            <person name="Tassone E.E."/>
            <person name="Geib S.M."/>
            <person name="Hall B."/>
            <person name="Fabrick J.A."/>
            <person name="Brent C.S."/>
            <person name="Hull J.J."/>
        </authorList>
    </citation>
    <scope>NUCLEOTIDE SEQUENCE</scope>
</reference>
<dbReference type="InterPro" id="IPR011009">
    <property type="entry name" value="Kinase-like_dom_sf"/>
</dbReference>
<evidence type="ECO:0000313" key="3">
    <source>
        <dbReference type="EMBL" id="JAQ03907.1"/>
    </source>
</evidence>
<feature type="compositionally biased region" description="Polar residues" evidence="1">
    <location>
        <begin position="167"/>
        <end position="191"/>
    </location>
</feature>
<feature type="region of interest" description="Disordered" evidence="1">
    <location>
        <begin position="88"/>
        <end position="107"/>
    </location>
</feature>
<reference evidence="2" key="2">
    <citation type="submission" date="2014-07" db="EMBL/GenBank/DDBJ databases">
        <authorList>
            <person name="Hull J."/>
        </authorList>
    </citation>
    <scope>NUCLEOTIDE SEQUENCE</scope>
</reference>
<proteinExistence type="predicted"/>
<name>A0A0A9VYH9_LYGHE</name>
<gene>
    <name evidence="2" type="primary">Ntrk2</name>
    <name evidence="2" type="ORF">CM83_21060</name>
    <name evidence="3" type="ORF">g.19867</name>
</gene>
<reference evidence="2" key="1">
    <citation type="journal article" date="2014" name="PLoS ONE">
        <title>Transcriptome-Based Identification of ABC Transporters in the Western Tarnished Plant Bug Lygus hesperus.</title>
        <authorList>
            <person name="Hull J.J."/>
            <person name="Chaney K."/>
            <person name="Geib S.M."/>
            <person name="Fabrick J.A."/>
            <person name="Brent C.S."/>
            <person name="Walsh D."/>
            <person name="Lavine L.C."/>
        </authorList>
    </citation>
    <scope>NUCLEOTIDE SEQUENCE</scope>
</reference>
<evidence type="ECO:0000256" key="1">
    <source>
        <dbReference type="SAM" id="MobiDB-lite"/>
    </source>
</evidence>
<organism evidence="2">
    <name type="scientific">Lygus hesperus</name>
    <name type="common">Western plant bug</name>
    <dbReference type="NCBI Taxonomy" id="30085"/>
    <lineage>
        <taxon>Eukaryota</taxon>
        <taxon>Metazoa</taxon>
        <taxon>Ecdysozoa</taxon>
        <taxon>Arthropoda</taxon>
        <taxon>Hexapoda</taxon>
        <taxon>Insecta</taxon>
        <taxon>Pterygota</taxon>
        <taxon>Neoptera</taxon>
        <taxon>Paraneoptera</taxon>
        <taxon>Hemiptera</taxon>
        <taxon>Heteroptera</taxon>
        <taxon>Panheteroptera</taxon>
        <taxon>Cimicomorpha</taxon>
        <taxon>Miridae</taxon>
        <taxon>Mirini</taxon>
        <taxon>Lygus</taxon>
    </lineage>
</organism>
<sequence length="376" mass="41024">MQDGCTNTIACDTYMEKDSDDANPATRGDGGATGTSVNPSAATDAGQPSVHRTRFADREEQLEQLLESLKTCKPPSVFYRSTSTLDTVDSLHSPPTVKRKSSPLDSQNSCTAITAHLDPVDDAVLHTVCSVVCANQDGGDCGENSAPDTAFYPLYVPHRAGVEAGASTDTARKSTTNIHAESSDSDSSGENLTLHVVHNSPNHSRNLHTCSTNALENTLVFYDDDMMIIRDTHTKTCWKFIGGMILFSKTASHGATPSTNSVLDSNYLGLCIHQHNCIEFGVLGRGAHILVKRVLYVGLYDDIDSWIVVAFKCPMFSGKLIRKQIRNELNVYFAIKSSYLLQLYGAEPRTNSYSLAIYNELMSRGDLERFIGTHSP</sequence>